<evidence type="ECO:0000313" key="3">
    <source>
        <dbReference type="Proteomes" id="UP000019116"/>
    </source>
</evidence>
<feature type="region of interest" description="Disordered" evidence="1">
    <location>
        <begin position="301"/>
        <end position="348"/>
    </location>
</feature>
<keyword evidence="3" id="KW-1185">Reference proteome</keyword>
<accession>A0A3B6TAY5</accession>
<dbReference type="OrthoDB" id="7537227at2759"/>
<dbReference type="Gramene" id="TraesCAD_scaffold_016365_01G000200.1">
    <property type="protein sequence ID" value="TraesCAD_scaffold_016365_01G000200.1"/>
    <property type="gene ID" value="TraesCAD_scaffold_016365_01G000200"/>
</dbReference>
<protein>
    <submittedName>
        <fullName evidence="2">RING-type E3 ubiquitin transferase</fullName>
    </submittedName>
</protein>
<feature type="compositionally biased region" description="Polar residues" evidence="1">
    <location>
        <begin position="253"/>
        <end position="263"/>
    </location>
</feature>
<sequence length="498" mass="54409">MTLVEPLIGSSHVNGLNRLRWSDAKRNDDSGPRREGVGGVWGRLEGQYGESGHVCVPRGDVVGIKIGKVRTLPRTTFFLPNGLFSHSSGARAYIHYYHMHARTFDLVGSIGLDDTRHPRQNKPAPGRARFFDDRPRKGTTRPPVLRRRGKRNKERWQGGDEYEWGRREHVELRIQIQSRLLARSKGAEMRVPRLTATTLGTRINGLDAPTGGDGALLLSPPGLLPPGLLLSPPGLLSSPRLASSHQQRDEPTTRSSGKCSASFLSHDDVTGELEGERDDPLLRWLRWLVLLLPRLLRVRRRRTPAASRSDGDRDSGVAGPCGRDVRGGGWAAATQRRGRGRVTGGEERRGARVWEVAASRMGPWIRIGRLIQTASIPTLHLQTAWTSPPAIDLLSSPLPPNLAPAMAAATAAAEIAALPEPRGPLRRLCGDLSRRVRLLAPLLDDPSASASPPLADALRAARDLLHSVHHGSKIYQVCPYAPPSLPLPPPPPPVDPKD</sequence>
<feature type="region of interest" description="Disordered" evidence="1">
    <location>
        <begin position="229"/>
        <end position="263"/>
    </location>
</feature>
<dbReference type="Proteomes" id="UP000019116">
    <property type="component" value="Chromosome 7D"/>
</dbReference>
<dbReference type="Gramene" id="TraesKAR7D01G0000990.1">
    <property type="protein sequence ID" value="cds.TraesKAR7D01G0000990.1"/>
    <property type="gene ID" value="TraesKAR7D01G0000990"/>
</dbReference>
<dbReference type="EnsemblPlants" id="TraesCS7D02G001600.1">
    <property type="protein sequence ID" value="TraesCS7D02G001600.1"/>
    <property type="gene ID" value="TraesCS7D02G001600"/>
</dbReference>
<feature type="compositionally biased region" description="Low complexity" evidence="1">
    <location>
        <begin position="229"/>
        <end position="244"/>
    </location>
</feature>
<feature type="region of interest" description="Disordered" evidence="1">
    <location>
        <begin position="116"/>
        <end position="155"/>
    </location>
</feature>
<reference evidence="2" key="2">
    <citation type="submission" date="2018-10" db="UniProtKB">
        <authorList>
            <consortium name="EnsemblPlants"/>
        </authorList>
    </citation>
    <scope>IDENTIFICATION</scope>
</reference>
<dbReference type="Gramene" id="TraesCS7D03G0004300.1">
    <property type="protein sequence ID" value="TraesCS7D03G0004300.1.CDS"/>
    <property type="gene ID" value="TraesCS7D03G0004300"/>
</dbReference>
<gene>
    <name evidence="2" type="primary">LOC123165578</name>
</gene>
<name>A0A3B6TAY5_WHEAT</name>
<organism evidence="2">
    <name type="scientific">Triticum aestivum</name>
    <name type="common">Wheat</name>
    <dbReference type="NCBI Taxonomy" id="4565"/>
    <lineage>
        <taxon>Eukaryota</taxon>
        <taxon>Viridiplantae</taxon>
        <taxon>Streptophyta</taxon>
        <taxon>Embryophyta</taxon>
        <taxon>Tracheophyta</taxon>
        <taxon>Spermatophyta</taxon>
        <taxon>Magnoliopsida</taxon>
        <taxon>Liliopsida</taxon>
        <taxon>Poales</taxon>
        <taxon>Poaceae</taxon>
        <taxon>BOP clade</taxon>
        <taxon>Pooideae</taxon>
        <taxon>Triticodae</taxon>
        <taxon>Triticeae</taxon>
        <taxon>Triticinae</taxon>
        <taxon>Triticum</taxon>
    </lineage>
</organism>
<dbReference type="AlphaFoldDB" id="A0A3B6TAY5"/>
<dbReference type="Gramene" id="TraesCLE_scaffold_071845_01G000300.1">
    <property type="protein sequence ID" value="TraesCLE_scaffold_071845_01G000300.1"/>
    <property type="gene ID" value="TraesCLE_scaffold_071845_01G000300"/>
</dbReference>
<reference evidence="2" key="1">
    <citation type="submission" date="2018-08" db="EMBL/GenBank/DDBJ databases">
        <authorList>
            <person name="Rossello M."/>
        </authorList>
    </citation>
    <scope>NUCLEOTIDE SEQUENCE [LARGE SCALE GENOMIC DNA]</scope>
    <source>
        <strain evidence="2">cv. Chinese Spring</strain>
    </source>
</reference>
<evidence type="ECO:0000313" key="2">
    <source>
        <dbReference type="EnsemblPlants" id="TraesCS7D02G001600.1"/>
    </source>
</evidence>
<evidence type="ECO:0000256" key="1">
    <source>
        <dbReference type="SAM" id="MobiDB-lite"/>
    </source>
</evidence>
<feature type="compositionally biased region" description="Basic residues" evidence="1">
    <location>
        <begin position="144"/>
        <end position="153"/>
    </location>
</feature>
<proteinExistence type="predicted"/>
<dbReference type="Gramene" id="TraesCS7D02G001600.1">
    <property type="protein sequence ID" value="TraesCS7D02G001600.1"/>
    <property type="gene ID" value="TraesCS7D02G001600"/>
</dbReference>